<evidence type="ECO:0000256" key="3">
    <source>
        <dbReference type="ARBA" id="ARBA00022448"/>
    </source>
</evidence>
<comment type="similarity">
    <text evidence="2">Belongs to the auxin efflux carrier (TC 2.A.69) family.</text>
</comment>
<evidence type="ECO:0000256" key="8">
    <source>
        <dbReference type="SAM" id="Phobius"/>
    </source>
</evidence>
<feature type="transmembrane region" description="Helical" evidence="8">
    <location>
        <begin position="226"/>
        <end position="245"/>
    </location>
</feature>
<comment type="caution">
    <text evidence="9">The sequence shown here is derived from an EMBL/GenBank/DDBJ whole genome shotgun (WGS) entry which is preliminary data.</text>
</comment>
<feature type="transmembrane region" description="Helical" evidence="8">
    <location>
        <begin position="99"/>
        <end position="118"/>
    </location>
</feature>
<feature type="transmembrane region" description="Helical" evidence="8">
    <location>
        <begin position="63"/>
        <end position="87"/>
    </location>
</feature>
<evidence type="ECO:0008006" key="11">
    <source>
        <dbReference type="Google" id="ProtNLM"/>
    </source>
</evidence>
<evidence type="ECO:0000256" key="1">
    <source>
        <dbReference type="ARBA" id="ARBA00004651"/>
    </source>
</evidence>
<dbReference type="RefSeq" id="WP_166667606.1">
    <property type="nucleotide sequence ID" value="NZ_SODD01000039.1"/>
</dbReference>
<feature type="transmembrane region" description="Helical" evidence="8">
    <location>
        <begin position="6"/>
        <end position="25"/>
    </location>
</feature>
<reference evidence="9 10" key="1">
    <citation type="submission" date="2019-03" db="EMBL/GenBank/DDBJ databases">
        <title>Genomic Encyclopedia of Type Strains, Phase IV (KMG-IV): sequencing the most valuable type-strain genomes for metagenomic binning, comparative biology and taxonomic classification.</title>
        <authorList>
            <person name="Goeker M."/>
        </authorList>
    </citation>
    <scope>NUCLEOTIDE SEQUENCE [LARGE SCALE GENOMIC DNA]</scope>
    <source>
        <strain evidence="9 10">DSM 28867</strain>
    </source>
</reference>
<evidence type="ECO:0000256" key="4">
    <source>
        <dbReference type="ARBA" id="ARBA00022475"/>
    </source>
</evidence>
<comment type="subcellular location">
    <subcellularLocation>
        <location evidence="1">Cell membrane</location>
        <topology evidence="1">Multi-pass membrane protein</topology>
    </subcellularLocation>
</comment>
<keyword evidence="4" id="KW-1003">Cell membrane</keyword>
<dbReference type="InterPro" id="IPR038770">
    <property type="entry name" value="Na+/solute_symporter_sf"/>
</dbReference>
<keyword evidence="5 8" id="KW-0812">Transmembrane</keyword>
<keyword evidence="3" id="KW-0813">Transport</keyword>
<evidence type="ECO:0000313" key="9">
    <source>
        <dbReference type="EMBL" id="TDW14566.1"/>
    </source>
</evidence>
<sequence>MDFGVLLKTMLQLFVLILIGVYIKSKNILNEQSAKPISYIVANILTPAMVLASSVSSSTLDNSDMIICLVLGVFLYAVFIVIVKIVIHLFFKKDNQSSIYQIMLVFSNIAFIGYPLLRVMYGEYAVFVFTVMHLPFNLLIYTYGVYLLSKDSIKKDLRSYIKLFLSPGVLASFVGLICFFTSIQLPTVLTGVFDLLGDATVPLSMIVVGVNINLSSSITSNEMFSLCKLLFLKLLLFPILGYLIVQCIDVSTFMKELLMFSFMLPSGSLALMLGMEYNIDVRISTICISLTTLISVVTIPLYIYLLF</sequence>
<dbReference type="InterPro" id="IPR004776">
    <property type="entry name" value="Mem_transp_PIN-like"/>
</dbReference>
<dbReference type="Proteomes" id="UP000294743">
    <property type="component" value="Unassembled WGS sequence"/>
</dbReference>
<feature type="transmembrane region" description="Helical" evidence="8">
    <location>
        <begin position="160"/>
        <end position="183"/>
    </location>
</feature>
<dbReference type="AlphaFoldDB" id="A0A4R7ZCJ3"/>
<evidence type="ECO:0000256" key="6">
    <source>
        <dbReference type="ARBA" id="ARBA00022989"/>
    </source>
</evidence>
<dbReference type="PANTHER" id="PTHR36838">
    <property type="entry name" value="AUXIN EFFLUX CARRIER FAMILY PROTEIN"/>
    <property type="match status" value="1"/>
</dbReference>
<keyword evidence="7 8" id="KW-0472">Membrane</keyword>
<dbReference type="Pfam" id="PF03547">
    <property type="entry name" value="Mem_trans"/>
    <property type="match status" value="2"/>
</dbReference>
<keyword evidence="6 8" id="KW-1133">Transmembrane helix</keyword>
<evidence type="ECO:0000313" key="10">
    <source>
        <dbReference type="Proteomes" id="UP000294743"/>
    </source>
</evidence>
<dbReference type="GO" id="GO:0055085">
    <property type="term" value="P:transmembrane transport"/>
    <property type="evidence" value="ECO:0007669"/>
    <property type="project" value="InterPro"/>
</dbReference>
<feature type="transmembrane region" description="Helical" evidence="8">
    <location>
        <begin position="286"/>
        <end position="305"/>
    </location>
</feature>
<dbReference type="GO" id="GO:0005886">
    <property type="term" value="C:plasma membrane"/>
    <property type="evidence" value="ECO:0007669"/>
    <property type="project" value="UniProtKB-SubCell"/>
</dbReference>
<dbReference type="EMBL" id="SODD01000039">
    <property type="protein sequence ID" value="TDW14566.1"/>
    <property type="molecule type" value="Genomic_DNA"/>
</dbReference>
<evidence type="ECO:0000256" key="5">
    <source>
        <dbReference type="ARBA" id="ARBA00022692"/>
    </source>
</evidence>
<keyword evidence="10" id="KW-1185">Reference proteome</keyword>
<name>A0A4R7ZCJ3_9FIRM</name>
<feature type="transmembrane region" description="Helical" evidence="8">
    <location>
        <begin position="37"/>
        <end position="57"/>
    </location>
</feature>
<gene>
    <name evidence="9" type="ORF">EDD63_13914</name>
</gene>
<feature type="transmembrane region" description="Helical" evidence="8">
    <location>
        <begin position="257"/>
        <end position="274"/>
    </location>
</feature>
<organism evidence="9 10">
    <name type="scientific">Breznakia blatticola</name>
    <dbReference type="NCBI Taxonomy" id="1754012"/>
    <lineage>
        <taxon>Bacteria</taxon>
        <taxon>Bacillati</taxon>
        <taxon>Bacillota</taxon>
        <taxon>Erysipelotrichia</taxon>
        <taxon>Erysipelotrichales</taxon>
        <taxon>Erysipelotrichaceae</taxon>
        <taxon>Breznakia</taxon>
    </lineage>
</organism>
<dbReference type="Gene3D" id="1.20.1530.20">
    <property type="match status" value="1"/>
</dbReference>
<accession>A0A4R7ZCJ3</accession>
<protein>
    <recommendedName>
        <fullName evidence="11">Transporter</fullName>
    </recommendedName>
</protein>
<proteinExistence type="inferred from homology"/>
<evidence type="ECO:0000256" key="7">
    <source>
        <dbReference type="ARBA" id="ARBA00023136"/>
    </source>
</evidence>
<feature type="transmembrane region" description="Helical" evidence="8">
    <location>
        <begin position="124"/>
        <end position="148"/>
    </location>
</feature>
<evidence type="ECO:0000256" key="2">
    <source>
        <dbReference type="ARBA" id="ARBA00010145"/>
    </source>
</evidence>
<dbReference type="PANTHER" id="PTHR36838:SF3">
    <property type="entry name" value="TRANSPORTER AUXIN EFFLUX CARRIER EC FAMILY"/>
    <property type="match status" value="1"/>
</dbReference>